<reference evidence="2 3" key="1">
    <citation type="journal article" date="2011" name="Proc. Natl. Acad. Sci. U.S.A.">
        <title>Evolutionary erosion of yeast sex chromosomes by mating-type switching accidents.</title>
        <authorList>
            <person name="Gordon J.L."/>
            <person name="Armisen D."/>
            <person name="Proux-Wera E."/>
            <person name="Oheigeartaigh S.S."/>
            <person name="Byrne K.P."/>
            <person name="Wolfe K.H."/>
        </authorList>
    </citation>
    <scope>NUCLEOTIDE SEQUENCE [LARGE SCALE GENOMIC DNA]</scope>
    <source>
        <strain evidence="3">ATCC 24235 / CBS 4417 / NBRC 1672 / NRRL Y-8282 / UCD 70-5</strain>
    </source>
</reference>
<keyword evidence="1" id="KW-0472">Membrane</keyword>
<evidence type="ECO:0000256" key="1">
    <source>
        <dbReference type="SAM" id="Phobius"/>
    </source>
</evidence>
<protein>
    <recommendedName>
        <fullName evidence="4">Phosphatidylinositol N-acetylglucosaminyltransferase subunit GPI1</fullName>
    </recommendedName>
</protein>
<evidence type="ECO:0008006" key="4">
    <source>
        <dbReference type="Google" id="ProtNLM"/>
    </source>
</evidence>
<dbReference type="PANTHER" id="PTHR21329:SF3">
    <property type="entry name" value="PHOSPHATIDYLINOSITOL N-ACETYLGLUCOSAMINYLTRANSFERASE SUBUNIT Q"/>
    <property type="match status" value="1"/>
</dbReference>
<dbReference type="OMA" id="CFWPVQY"/>
<dbReference type="eggNOG" id="KOG1183">
    <property type="taxonomic scope" value="Eukaryota"/>
</dbReference>
<evidence type="ECO:0000313" key="2">
    <source>
        <dbReference type="EMBL" id="CCE61570.1"/>
    </source>
</evidence>
<dbReference type="Pfam" id="PF05024">
    <property type="entry name" value="Gpi1"/>
    <property type="match status" value="1"/>
</dbReference>
<feature type="transmembrane region" description="Helical" evidence="1">
    <location>
        <begin position="389"/>
        <end position="418"/>
    </location>
</feature>
<dbReference type="EMBL" id="HE612856">
    <property type="protein sequence ID" value="CCE61570.1"/>
    <property type="molecule type" value="Genomic_DNA"/>
</dbReference>
<feature type="transmembrane region" description="Helical" evidence="1">
    <location>
        <begin position="291"/>
        <end position="311"/>
    </location>
</feature>
<dbReference type="RefSeq" id="XP_003684004.1">
    <property type="nucleotide sequence ID" value="XM_003683956.1"/>
</dbReference>
<feature type="transmembrane region" description="Helical" evidence="1">
    <location>
        <begin position="192"/>
        <end position="208"/>
    </location>
</feature>
<organism evidence="2 3">
    <name type="scientific">Tetrapisispora phaffii (strain ATCC 24235 / CBS 4417 / NBRC 1672 / NRRL Y-8282 / UCD 70-5)</name>
    <name type="common">Yeast</name>
    <name type="synonym">Fabospora phaffii</name>
    <dbReference type="NCBI Taxonomy" id="1071381"/>
    <lineage>
        <taxon>Eukaryota</taxon>
        <taxon>Fungi</taxon>
        <taxon>Dikarya</taxon>
        <taxon>Ascomycota</taxon>
        <taxon>Saccharomycotina</taxon>
        <taxon>Saccharomycetes</taxon>
        <taxon>Saccharomycetales</taxon>
        <taxon>Saccharomycetaceae</taxon>
        <taxon>Tetrapisispora</taxon>
    </lineage>
</organism>
<dbReference type="OrthoDB" id="70250at2759"/>
<feature type="transmembrane region" description="Helical" evidence="1">
    <location>
        <begin position="461"/>
        <end position="485"/>
    </location>
</feature>
<sequence length="642" mass="75169">MSSTIFWPLHLKYEEDNYSTEDVTAVAIQLPETDPVVLKLIPTKLCKDNELKPPYLSVATRLRNCKEWQFIDVQCTIVEFKAPNISMLQFFSIKPILLTLPDRTVDSGCAKLYSNKNIEKICENESLVSTESRLQPTISLLNIYFTQLLAFQKQYPTYNIENKKGYSYNEQNIWNLIKSIMSPIKNTKVDEYMNYIIFYITILIYFIAEKVSIILRWRNFNIVTFSQTFQQIDLKCQQYCYFPIQYLRITKNIAIREALPRVTTESRTSDSLFKDLPTDYYPDYIRFYNTIWLMLNDISFGLILASILYQYKHLISNILHKIFTFYLYDLLKMVTSELSRNPFGIKLNQELSSFLSELFLWIIENSYANFINVIISVKTLEIFIGYCAYISSVFGATFALSLMVDFISILSIHIQLFYLISRKIYFWQYNSINSFWYLFRGKKNNVLRKRIDHHDFELDQLLMGTLLFIILMFLLPTVLAFYISYASFQLVIILVEILIESLISLLNHFPLFALLLRVKDKERIPGGIYFEMEEPSNVLKFKLKSKPLPISMMFKPYAELMNTLSSSYFGSSLVKKLIRGQTIAVNRNKLYQVLYSSLPIQSMSFDDILKKFMYAETINMTSGINSNNPNNVISKNSEISTL</sequence>
<dbReference type="HOGENOM" id="CLU_007914_3_0_1"/>
<accession>G8BNU2</accession>
<keyword evidence="1" id="KW-0812">Transmembrane</keyword>
<dbReference type="GeneID" id="11532494"/>
<name>G8BNU2_TETPH</name>
<proteinExistence type="predicted"/>
<evidence type="ECO:0000313" key="3">
    <source>
        <dbReference type="Proteomes" id="UP000005666"/>
    </source>
</evidence>
<keyword evidence="3" id="KW-1185">Reference proteome</keyword>
<keyword evidence="1" id="KW-1133">Transmembrane helix</keyword>
<feature type="transmembrane region" description="Helical" evidence="1">
    <location>
        <begin position="491"/>
        <end position="516"/>
    </location>
</feature>
<feature type="transmembrane region" description="Helical" evidence="1">
    <location>
        <begin position="424"/>
        <end position="440"/>
    </location>
</feature>
<dbReference type="InterPro" id="IPR007720">
    <property type="entry name" value="PigQ/GPI1"/>
</dbReference>
<dbReference type="PANTHER" id="PTHR21329">
    <property type="entry name" value="PHOSPHATIDYLINOSITOL N-ACETYLGLUCOSAMINYLTRANSFERASE SUBUNIT Q-RELATED"/>
    <property type="match status" value="1"/>
</dbReference>
<dbReference type="GO" id="GO:0006506">
    <property type="term" value="P:GPI anchor biosynthetic process"/>
    <property type="evidence" value="ECO:0007669"/>
    <property type="project" value="EnsemblFungi"/>
</dbReference>
<gene>
    <name evidence="2" type="primary">TPHA0A04950</name>
    <name evidence="2" type="ordered locus">TPHA_0A04950</name>
</gene>
<dbReference type="AlphaFoldDB" id="G8BNU2"/>
<dbReference type="STRING" id="1071381.G8BNU2"/>
<dbReference type="KEGG" id="tpf:TPHA_0A04950"/>
<dbReference type="GO" id="GO:0000506">
    <property type="term" value="C:glycosylphosphatidylinositol-N-acetylglucosaminyltransferase (GPI-GnT) complex"/>
    <property type="evidence" value="ECO:0007669"/>
    <property type="project" value="EnsemblFungi"/>
</dbReference>
<dbReference type="Proteomes" id="UP000005666">
    <property type="component" value="Chromosome 1"/>
</dbReference>